<accession>A0A0J7KDD4</accession>
<dbReference type="AlphaFoldDB" id="A0A0J7KDD4"/>
<dbReference type="Proteomes" id="UP000036403">
    <property type="component" value="Unassembled WGS sequence"/>
</dbReference>
<evidence type="ECO:0000256" key="5">
    <source>
        <dbReference type="ARBA" id="ARBA00025466"/>
    </source>
</evidence>
<evidence type="ECO:0000256" key="1">
    <source>
        <dbReference type="ARBA" id="ARBA00011764"/>
    </source>
</evidence>
<comment type="function">
    <text evidence="5">Involved in transvection phenomena (= synapsis-dependent gene expression), where the synaptic pairing of chromosomes carrying genes with which zeste interacts influences the expression of these genes. Zeste binds to DNA and stimulates transcription from a nearby promoter.</text>
</comment>
<keyword evidence="4" id="KW-0804">Transcription</keyword>
<evidence type="ECO:0000259" key="6">
    <source>
        <dbReference type="Pfam" id="PF13873"/>
    </source>
</evidence>
<dbReference type="Pfam" id="PF13873">
    <property type="entry name" value="Myb_DNA-bind_5"/>
    <property type="match status" value="1"/>
</dbReference>
<protein>
    <recommendedName>
        <fullName evidence="2">Regulatory protein zeste</fullName>
    </recommendedName>
</protein>
<reference evidence="7 8" key="1">
    <citation type="submission" date="2015-04" db="EMBL/GenBank/DDBJ databases">
        <title>Lasius niger genome sequencing.</title>
        <authorList>
            <person name="Konorov E.A."/>
            <person name="Nikitin M.A."/>
            <person name="Kirill M.V."/>
            <person name="Chang P."/>
        </authorList>
    </citation>
    <scope>NUCLEOTIDE SEQUENCE [LARGE SCALE GENOMIC DNA]</scope>
    <source>
        <tissue evidence="7">Whole</tissue>
    </source>
</reference>
<evidence type="ECO:0000256" key="2">
    <source>
        <dbReference type="ARBA" id="ARBA00016807"/>
    </source>
</evidence>
<dbReference type="PANTHER" id="PTHR23098:SF16">
    <property type="entry name" value="REGULATORY PROTEIN ZESTE"/>
    <property type="match status" value="1"/>
</dbReference>
<comment type="subunit">
    <text evidence="1">Self-associates forming complexes of several hundred monomers.</text>
</comment>
<name>A0A0J7KDD4_LASNI</name>
<dbReference type="InterPro" id="IPR028002">
    <property type="entry name" value="Myb_DNA-bind_5"/>
</dbReference>
<evidence type="ECO:0000313" key="7">
    <source>
        <dbReference type="EMBL" id="KMQ88372.1"/>
    </source>
</evidence>
<dbReference type="EMBL" id="LBMM01009126">
    <property type="protein sequence ID" value="KMQ88372.1"/>
    <property type="molecule type" value="Genomic_DNA"/>
</dbReference>
<dbReference type="GO" id="GO:0005634">
    <property type="term" value="C:nucleus"/>
    <property type="evidence" value="ECO:0007669"/>
    <property type="project" value="TreeGrafter"/>
</dbReference>
<evidence type="ECO:0000313" key="8">
    <source>
        <dbReference type="Proteomes" id="UP000036403"/>
    </source>
</evidence>
<keyword evidence="3" id="KW-0805">Transcription regulation</keyword>
<evidence type="ECO:0000256" key="3">
    <source>
        <dbReference type="ARBA" id="ARBA00023015"/>
    </source>
</evidence>
<dbReference type="PaxDb" id="67767-A0A0J7KDD4"/>
<dbReference type="OrthoDB" id="8069192at2759"/>
<keyword evidence="8" id="KW-1185">Reference proteome</keyword>
<proteinExistence type="predicted"/>
<comment type="caution">
    <text evidence="7">The sequence shown here is derived from an EMBL/GenBank/DDBJ whole genome shotgun (WGS) entry which is preliminary data.</text>
</comment>
<dbReference type="PANTHER" id="PTHR23098">
    <property type="entry name" value="AGAP001331-PA-RELATED"/>
    <property type="match status" value="1"/>
</dbReference>
<feature type="domain" description="Myb/SANT-like DNA-binding" evidence="6">
    <location>
        <begin position="9"/>
        <end position="85"/>
    </location>
</feature>
<organism evidence="7 8">
    <name type="scientific">Lasius niger</name>
    <name type="common">Black garden ant</name>
    <dbReference type="NCBI Taxonomy" id="67767"/>
    <lineage>
        <taxon>Eukaryota</taxon>
        <taxon>Metazoa</taxon>
        <taxon>Ecdysozoa</taxon>
        <taxon>Arthropoda</taxon>
        <taxon>Hexapoda</taxon>
        <taxon>Insecta</taxon>
        <taxon>Pterygota</taxon>
        <taxon>Neoptera</taxon>
        <taxon>Endopterygota</taxon>
        <taxon>Hymenoptera</taxon>
        <taxon>Apocrita</taxon>
        <taxon>Aculeata</taxon>
        <taxon>Formicoidea</taxon>
        <taxon>Formicidae</taxon>
        <taxon>Formicinae</taxon>
        <taxon>Lasius</taxon>
        <taxon>Lasius</taxon>
    </lineage>
</organism>
<gene>
    <name evidence="7" type="ORF">RF55_12162</name>
</gene>
<sequence>MEVPSKKTRAPKATVKQVEFLVDYMQNHIAFATGKLLGARGKATNDSQWQSLCEKLNTLEGASKSVEGWKKLWCDQRNYARARAAKAKTNLRKTGNTTDKINLKDLDLKILSILGGESSVGLPIMEQGFEERPEDIIDPATIFEAAKDTTVTTQETEILTIEEGAVVFSLSPTPSSSVQNNIENELCNELPEQNLTSISAATSESTLQTPKISKRILVADNTIISKTSKKRRLSSSLDKVADQFQNTQEKHVEGLHGIAESLNRMAAATELRNKLYERQLRLQEMALEVLDKAVEALIQNYFVYFNLSTVFFVFDTLFLDI</sequence>
<evidence type="ECO:0000256" key="4">
    <source>
        <dbReference type="ARBA" id="ARBA00023163"/>
    </source>
</evidence>